<dbReference type="CDD" id="cd01335">
    <property type="entry name" value="Radical_SAM"/>
    <property type="match status" value="1"/>
</dbReference>
<dbReference type="GO" id="GO:0046872">
    <property type="term" value="F:metal ion binding"/>
    <property type="evidence" value="ECO:0007669"/>
    <property type="project" value="UniProtKB-KW"/>
</dbReference>
<dbReference type="HOGENOM" id="CLU_061501_0_0_2"/>
<dbReference type="InterPro" id="IPR058240">
    <property type="entry name" value="rSAM_sf"/>
</dbReference>
<dbReference type="GeneID" id="24798688"/>
<dbReference type="GO" id="GO:0032324">
    <property type="term" value="P:molybdopterin cofactor biosynthetic process"/>
    <property type="evidence" value="ECO:0007669"/>
    <property type="project" value="UniProtKB-ARBA"/>
</dbReference>
<dbReference type="InterPro" id="IPR013785">
    <property type="entry name" value="Aldolase_TIM"/>
</dbReference>
<evidence type="ECO:0000313" key="9">
    <source>
        <dbReference type="Proteomes" id="UP000030624"/>
    </source>
</evidence>
<keyword evidence="6" id="KW-0411">Iron-sulfur</keyword>
<dbReference type="PROSITE" id="PS01305">
    <property type="entry name" value="MOAA_NIFB_PQQE"/>
    <property type="match status" value="1"/>
</dbReference>
<dbReference type="InterPro" id="IPR007197">
    <property type="entry name" value="rSAM"/>
</dbReference>
<dbReference type="SFLD" id="SFLDG01067">
    <property type="entry name" value="SPASM/twitch_domain_containing"/>
    <property type="match status" value="1"/>
</dbReference>
<dbReference type="Pfam" id="PF04055">
    <property type="entry name" value="Radical_SAM"/>
    <property type="match status" value="1"/>
</dbReference>
<dbReference type="KEGG" id="gac:GACE_2126"/>
<dbReference type="RefSeq" id="WP_052400296.1">
    <property type="nucleotide sequence ID" value="NZ_CP009552.1"/>
</dbReference>
<evidence type="ECO:0000256" key="2">
    <source>
        <dbReference type="ARBA" id="ARBA00022485"/>
    </source>
</evidence>
<dbReference type="Gene3D" id="3.20.20.70">
    <property type="entry name" value="Aldolase class I"/>
    <property type="match status" value="1"/>
</dbReference>
<reference evidence="8 9" key="1">
    <citation type="journal article" date="2015" name="Appl. Environ. Microbiol.">
        <title>The Geoglobus acetivorans genome: Fe(III) reduction, acetate utilization, autotrophic growth, and degradation of aromatic compounds in a hyperthermophilic archaeon.</title>
        <authorList>
            <person name="Mardanov A.V."/>
            <person name="Slododkina G.B."/>
            <person name="Slobodkin A.I."/>
            <person name="Beletsky A.V."/>
            <person name="Gavrilov S.N."/>
            <person name="Kublanov I.V."/>
            <person name="Bonch-Osmolovskaya E.A."/>
            <person name="Skryabin K.G."/>
            <person name="Ravin N.V."/>
        </authorList>
    </citation>
    <scope>NUCLEOTIDE SEQUENCE [LARGE SCALE GENOMIC DNA]</scope>
    <source>
        <strain evidence="8 9">SBH6</strain>
    </source>
</reference>
<protein>
    <submittedName>
        <fullName evidence="8">Pyruvate formate-lyase activating enzyme</fullName>
    </submittedName>
</protein>
<dbReference type="PANTHER" id="PTHR43787:SF3">
    <property type="entry name" value="ARYLSULFATASE REGULATORY PROTEIN"/>
    <property type="match status" value="1"/>
</dbReference>
<dbReference type="PROSITE" id="PS51918">
    <property type="entry name" value="RADICAL_SAM"/>
    <property type="match status" value="1"/>
</dbReference>
<comment type="cofactor">
    <cofactor evidence="1">
        <name>[4Fe-4S] cluster</name>
        <dbReference type="ChEBI" id="CHEBI:49883"/>
    </cofactor>
</comment>
<evidence type="ECO:0000259" key="7">
    <source>
        <dbReference type="PROSITE" id="PS51918"/>
    </source>
</evidence>
<keyword evidence="2" id="KW-0004">4Fe-4S</keyword>
<dbReference type="STRING" id="565033.GACE_2126"/>
<dbReference type="SMART" id="SM00729">
    <property type="entry name" value="Elp3"/>
    <property type="match status" value="1"/>
</dbReference>
<name>A0A0A7GH06_GEOAI</name>
<dbReference type="AlphaFoldDB" id="A0A0A7GH06"/>
<dbReference type="SFLD" id="SFLDS00029">
    <property type="entry name" value="Radical_SAM"/>
    <property type="match status" value="1"/>
</dbReference>
<sequence>MFPATHCTHCQGSDESIENPVHHPTYEITPKCNLNCIYCYSNVALKKGKAPMPGYYGDTEDVRSITLSQYGEPLVAGIDEVERVARELKDMFPQARLDLQTNGILLNEKAIKRLEKYFELAMVSLDVSSKEKYARITGFDGFDILMDNLKALSSSSIRGVIRTIYMPGINDKDVFELAELANRLNMEVFLQPLSVYDKELMESHGLDMERTEDIVEFLDVTERLREIADVRIPGCFIVNVRRIERDFGREYLKLIRRNALAEVPEMKRERKFVL</sequence>
<accession>A0A0A7GH06</accession>
<dbReference type="EMBL" id="CP009552">
    <property type="protein sequence ID" value="AIY91148.1"/>
    <property type="molecule type" value="Genomic_DNA"/>
</dbReference>
<evidence type="ECO:0000256" key="6">
    <source>
        <dbReference type="ARBA" id="ARBA00023014"/>
    </source>
</evidence>
<dbReference type="eggNOG" id="arCOG00955">
    <property type="taxonomic scope" value="Archaea"/>
</dbReference>
<proteinExistence type="predicted"/>
<keyword evidence="3" id="KW-0949">S-adenosyl-L-methionine</keyword>
<evidence type="ECO:0000313" key="8">
    <source>
        <dbReference type="EMBL" id="AIY91148.1"/>
    </source>
</evidence>
<keyword evidence="8" id="KW-0670">Pyruvate</keyword>
<dbReference type="SUPFAM" id="SSF102114">
    <property type="entry name" value="Radical SAM enzymes"/>
    <property type="match status" value="1"/>
</dbReference>
<gene>
    <name evidence="8" type="ORF">GACE_2126</name>
</gene>
<dbReference type="Proteomes" id="UP000030624">
    <property type="component" value="Chromosome"/>
</dbReference>
<dbReference type="GO" id="GO:0051539">
    <property type="term" value="F:4 iron, 4 sulfur cluster binding"/>
    <property type="evidence" value="ECO:0007669"/>
    <property type="project" value="UniProtKB-KW"/>
</dbReference>
<keyword evidence="4" id="KW-0479">Metal-binding</keyword>
<organism evidence="8 9">
    <name type="scientific">Geoglobus acetivorans</name>
    <dbReference type="NCBI Taxonomy" id="565033"/>
    <lineage>
        <taxon>Archaea</taxon>
        <taxon>Methanobacteriati</taxon>
        <taxon>Methanobacteriota</taxon>
        <taxon>Archaeoglobi</taxon>
        <taxon>Archaeoglobales</taxon>
        <taxon>Archaeoglobaceae</taxon>
        <taxon>Geoglobus</taxon>
    </lineage>
</organism>
<evidence type="ECO:0000256" key="4">
    <source>
        <dbReference type="ARBA" id="ARBA00022723"/>
    </source>
</evidence>
<keyword evidence="5" id="KW-0408">Iron</keyword>
<dbReference type="PANTHER" id="PTHR43787">
    <property type="entry name" value="FEMO COFACTOR BIOSYNTHESIS PROTEIN NIFB-RELATED"/>
    <property type="match status" value="1"/>
</dbReference>
<keyword evidence="8" id="KW-0456">Lyase</keyword>
<dbReference type="InterPro" id="IPR000385">
    <property type="entry name" value="MoaA_NifB_PqqE_Fe-S-bd_CS"/>
</dbReference>
<dbReference type="InterPro" id="IPR006638">
    <property type="entry name" value="Elp3/MiaA/NifB-like_rSAM"/>
</dbReference>
<feature type="domain" description="Radical SAM core" evidence="7">
    <location>
        <begin position="18"/>
        <end position="238"/>
    </location>
</feature>
<dbReference type="GO" id="GO:0016829">
    <property type="term" value="F:lyase activity"/>
    <property type="evidence" value="ECO:0007669"/>
    <property type="project" value="UniProtKB-KW"/>
</dbReference>
<evidence type="ECO:0000256" key="3">
    <source>
        <dbReference type="ARBA" id="ARBA00022691"/>
    </source>
</evidence>
<evidence type="ECO:0000256" key="1">
    <source>
        <dbReference type="ARBA" id="ARBA00001966"/>
    </source>
</evidence>
<evidence type="ECO:0000256" key="5">
    <source>
        <dbReference type="ARBA" id="ARBA00023004"/>
    </source>
</evidence>